<evidence type="ECO:0000256" key="1">
    <source>
        <dbReference type="SAM" id="MobiDB-lite"/>
    </source>
</evidence>
<accession>A0A812K1H5</accession>
<evidence type="ECO:0000313" key="2">
    <source>
        <dbReference type="EMBL" id="CAE7218316.1"/>
    </source>
</evidence>
<dbReference type="Proteomes" id="UP000604046">
    <property type="component" value="Unassembled WGS sequence"/>
</dbReference>
<dbReference type="OrthoDB" id="445858at2759"/>
<dbReference type="AlphaFoldDB" id="A0A812K1H5"/>
<evidence type="ECO:0000313" key="3">
    <source>
        <dbReference type="Proteomes" id="UP000604046"/>
    </source>
</evidence>
<comment type="caution">
    <text evidence="2">The sequence shown here is derived from an EMBL/GenBank/DDBJ whole genome shotgun (WGS) entry which is preliminary data.</text>
</comment>
<reference evidence="2" key="1">
    <citation type="submission" date="2021-02" db="EMBL/GenBank/DDBJ databases">
        <authorList>
            <person name="Dougan E. K."/>
            <person name="Rhodes N."/>
            <person name="Thang M."/>
            <person name="Chan C."/>
        </authorList>
    </citation>
    <scope>NUCLEOTIDE SEQUENCE</scope>
</reference>
<keyword evidence="3" id="KW-1185">Reference proteome</keyword>
<gene>
    <name evidence="2" type="ORF">SNAT2548_LOCUS7843</name>
</gene>
<feature type="compositionally biased region" description="Polar residues" evidence="1">
    <location>
        <begin position="249"/>
        <end position="265"/>
    </location>
</feature>
<protein>
    <submittedName>
        <fullName evidence="2">Uncharacterized protein</fullName>
    </submittedName>
</protein>
<sequence length="276" mass="31373">MKYRELACLVHQTFDHVERDQPQVLEAILRQYAECVDDCIYRWAREIHNMHDMVTGEATSEDALHPEDAILRVLYNERRQMAESVLHSTKGTLQSAADMHFESHFYASVHFGLAEQLTARQDPHRLTYVSLDSGVRADKLKGQLLAAYTPARICAVLRREVLESKALGTQALRESLVDWLKAQVPPGFRPGAPEAERRETWLYSYCHDEEGRMTDEALRYMLCRMHILSPDSLVCSAAGHSREQLTLHPPTTHQNQTRASASAASQLGDRSWCTVS</sequence>
<name>A0A812K1H5_9DINO</name>
<feature type="region of interest" description="Disordered" evidence="1">
    <location>
        <begin position="247"/>
        <end position="276"/>
    </location>
</feature>
<organism evidence="2 3">
    <name type="scientific">Symbiodinium natans</name>
    <dbReference type="NCBI Taxonomy" id="878477"/>
    <lineage>
        <taxon>Eukaryota</taxon>
        <taxon>Sar</taxon>
        <taxon>Alveolata</taxon>
        <taxon>Dinophyceae</taxon>
        <taxon>Suessiales</taxon>
        <taxon>Symbiodiniaceae</taxon>
        <taxon>Symbiodinium</taxon>
    </lineage>
</organism>
<proteinExistence type="predicted"/>
<dbReference type="EMBL" id="CAJNDS010000558">
    <property type="protein sequence ID" value="CAE7218316.1"/>
    <property type="molecule type" value="Genomic_DNA"/>
</dbReference>